<comment type="caution">
    <text evidence="2">The sequence shown here is derived from an EMBL/GenBank/DDBJ whole genome shotgun (WGS) entry which is preliminary data.</text>
</comment>
<dbReference type="RefSeq" id="WP_336602478.1">
    <property type="nucleotide sequence ID" value="NZ_JACFYJ010000140.1"/>
</dbReference>
<keyword evidence="3" id="KW-1185">Reference proteome</keyword>
<dbReference type="Gene3D" id="1.20.1170.10">
    <property type="match status" value="1"/>
</dbReference>
<dbReference type="EMBL" id="JACFYJ010000140">
    <property type="protein sequence ID" value="MEI6002894.1"/>
    <property type="molecule type" value="Genomic_DNA"/>
</dbReference>
<feature type="coiled-coil region" evidence="1">
    <location>
        <begin position="128"/>
        <end position="204"/>
    </location>
</feature>
<reference evidence="2 3" key="1">
    <citation type="journal article" date="2022" name="Arch. Microbiol.">
        <title>Paraburkholderia bengalensis sp. nov. isolated from roots of Oryza sativa, IR64.</title>
        <authorList>
            <person name="Nag P."/>
            <person name="Mondal N."/>
            <person name="Sarkar J."/>
            <person name="Das S."/>
        </authorList>
    </citation>
    <scope>NUCLEOTIDE SEQUENCE [LARGE SCALE GENOMIC DNA]</scope>
    <source>
        <strain evidence="2 3">IR64_4_BI</strain>
    </source>
</reference>
<evidence type="ECO:0008006" key="4">
    <source>
        <dbReference type="Google" id="ProtNLM"/>
    </source>
</evidence>
<name>A0ABU8J5E5_9BURK</name>
<proteinExistence type="predicted"/>
<evidence type="ECO:0000313" key="2">
    <source>
        <dbReference type="EMBL" id="MEI6002894.1"/>
    </source>
</evidence>
<gene>
    <name evidence="2" type="ORF">H3V53_39150</name>
</gene>
<sequence>MVIALAQTIRIGHRAAVHAIDETAVAVAELREVIDNSEMFREFCHTHFNFSKTTTYRYARMGVIVRAHFLTEDGQLITDITNIHFFVFNMLSDDLDPEVFEKVKLLASQGKVTKSDDEEVISCLKGQLSAKSEELLEAAANLANTEARLVEADRLLISETARADRNQIQERETAAAVSRLEAEVQAYQQDIAQMEQTIATLQSTTAEVWYETVTEIRPPEGYTSNEAAIAAIEAMRKTAERELADAQARLGETKTQLEQLQTAAVSSRAAQQTLAELSAAVDEITRKFPLDILTNARDHSPDARASILAAATQLRALGDLLMKAGNGDA</sequence>
<organism evidence="2 3">
    <name type="scientific">Paraburkholderia bengalensis</name>
    <dbReference type="NCBI Taxonomy" id="2747562"/>
    <lineage>
        <taxon>Bacteria</taxon>
        <taxon>Pseudomonadati</taxon>
        <taxon>Pseudomonadota</taxon>
        <taxon>Betaproteobacteria</taxon>
        <taxon>Burkholderiales</taxon>
        <taxon>Burkholderiaceae</taxon>
        <taxon>Paraburkholderia</taxon>
    </lineage>
</organism>
<protein>
    <recommendedName>
        <fullName evidence="4">Phage shock protein A (PspA) family protein</fullName>
    </recommendedName>
</protein>
<keyword evidence="1" id="KW-0175">Coiled coil</keyword>
<evidence type="ECO:0000256" key="1">
    <source>
        <dbReference type="SAM" id="Coils"/>
    </source>
</evidence>
<evidence type="ECO:0000313" key="3">
    <source>
        <dbReference type="Proteomes" id="UP001386437"/>
    </source>
</evidence>
<accession>A0ABU8J5E5</accession>
<feature type="coiled-coil region" evidence="1">
    <location>
        <begin position="229"/>
        <end position="287"/>
    </location>
</feature>
<dbReference type="Proteomes" id="UP001386437">
    <property type="component" value="Unassembled WGS sequence"/>
</dbReference>